<evidence type="ECO:0000313" key="2">
    <source>
        <dbReference type="Proteomes" id="UP000596938"/>
    </source>
</evidence>
<protein>
    <submittedName>
        <fullName evidence="1">Uncharacterized protein</fullName>
    </submittedName>
</protein>
<keyword evidence="2" id="KW-1185">Reference proteome</keyword>
<reference evidence="2" key="1">
    <citation type="journal article" date="2019" name="Int. J. Syst. Evol. Microbiol.">
        <title>The Global Catalogue of Microorganisms (GCM) 10K type strain sequencing project: providing services to taxonomists for standard genome sequencing and annotation.</title>
        <authorList>
            <consortium name="The Broad Institute Genomics Platform"/>
            <consortium name="The Broad Institute Genome Sequencing Center for Infectious Disease"/>
            <person name="Wu L."/>
            <person name="Ma J."/>
        </authorList>
    </citation>
    <scope>NUCLEOTIDE SEQUENCE [LARGE SCALE GENOMIC DNA]</scope>
    <source>
        <strain evidence="2">CGMCC 1.1927</strain>
    </source>
</reference>
<organism evidence="1 2">
    <name type="scientific">Pseudarthrobacter polychromogenes</name>
    <dbReference type="NCBI Taxonomy" id="1676"/>
    <lineage>
        <taxon>Bacteria</taxon>
        <taxon>Bacillati</taxon>
        <taxon>Actinomycetota</taxon>
        <taxon>Actinomycetes</taxon>
        <taxon>Micrococcales</taxon>
        <taxon>Micrococcaceae</taxon>
        <taxon>Pseudarthrobacter</taxon>
    </lineage>
</organism>
<dbReference type="EMBL" id="BMKU01000008">
    <property type="protein sequence ID" value="GGH02306.1"/>
    <property type="molecule type" value="Genomic_DNA"/>
</dbReference>
<gene>
    <name evidence="1" type="ORF">GCM10011577_27690</name>
</gene>
<comment type="caution">
    <text evidence="1">The sequence shown here is derived from an EMBL/GenBank/DDBJ whole genome shotgun (WGS) entry which is preliminary data.</text>
</comment>
<sequence>MEQNGPCMAYPLNLVNSDYEEPPTILGRLTPHLVCGTNPDRIRPVPGPGSGPSGQHIHVDVVEVAQDLVAGLGCAVLLP</sequence>
<accession>A0ABQ1XSN9</accession>
<name>A0ABQ1XSN9_9MICC</name>
<dbReference type="Proteomes" id="UP000596938">
    <property type="component" value="Unassembled WGS sequence"/>
</dbReference>
<proteinExistence type="predicted"/>
<evidence type="ECO:0000313" key="1">
    <source>
        <dbReference type="EMBL" id="GGH02306.1"/>
    </source>
</evidence>